<sequence length="372" mass="42293">MEGLIGQIIQEEYELMKNRIFTRINRIPKDGIQTSDLRSMKLQFRNGISRIILTGEEIKGEEHTCIEVALIDDTTGNVIDVGPESSANIEIVVLRGEFAASEDDDWTAENFNENIVRVEGKMPILAGNVILKLQRGTCLLENIKFRHHTSKMKPPVFRLGARFVRIIDGVPVKEAKTESFTVKDYRNKYFMKCETPALSDEVWRLKNIRKGGNIDNRLKDNKIYKVEDFLIRLLVDPKGLKRIVNLGAKKWEVTVNHAQACPSDKRMYCYINSQQQRGIVFNILGQVLGLYSENQYSPTNMLPENHKDLLASAYEHWENTVPFDDENTLHQHITSLSGLGNAGTSEMMGETSNRFLNSYSSQMMDLTGESSG</sequence>
<dbReference type="InterPro" id="IPR012416">
    <property type="entry name" value="CBP60"/>
</dbReference>
<evidence type="ECO:0000256" key="5">
    <source>
        <dbReference type="ARBA" id="ARBA00023159"/>
    </source>
</evidence>
<dbReference type="PANTHER" id="PTHR31713">
    <property type="entry name" value="OS02G0177800 PROTEIN"/>
    <property type="match status" value="1"/>
</dbReference>
<comment type="subcellular location">
    <subcellularLocation>
        <location evidence="1">Nucleus</location>
    </subcellularLocation>
</comment>
<dbReference type="InterPro" id="IPR046829">
    <property type="entry name" value="Calmod_bind_C"/>
</dbReference>
<keyword evidence="7" id="KW-0539">Nucleus</keyword>
<dbReference type="AlphaFoldDB" id="A0ABD3S2C9"/>
<dbReference type="GO" id="GO:0005634">
    <property type="term" value="C:nucleus"/>
    <property type="evidence" value="ECO:0007669"/>
    <property type="project" value="UniProtKB-SubCell"/>
</dbReference>
<keyword evidence="5" id="KW-0010">Activator</keyword>
<evidence type="ECO:0000259" key="9">
    <source>
        <dbReference type="Pfam" id="PF20451"/>
    </source>
</evidence>
<keyword evidence="6" id="KW-0804">Transcription</keyword>
<dbReference type="Pfam" id="PF20451">
    <property type="entry name" value="Calmod_bind_M"/>
    <property type="match status" value="1"/>
</dbReference>
<feature type="domain" description="Calmodulin binding protein C-terminal" evidence="10">
    <location>
        <begin position="268"/>
        <end position="321"/>
    </location>
</feature>
<evidence type="ECO:0000256" key="6">
    <source>
        <dbReference type="ARBA" id="ARBA00023163"/>
    </source>
</evidence>
<proteinExistence type="inferred from homology"/>
<keyword evidence="12" id="KW-1185">Reference proteome</keyword>
<feature type="domain" description="Calmodulin binding protein-like N-terminal" evidence="8">
    <location>
        <begin position="40"/>
        <end position="184"/>
    </location>
</feature>
<evidence type="ECO:0000256" key="4">
    <source>
        <dbReference type="ARBA" id="ARBA00023125"/>
    </source>
</evidence>
<dbReference type="Proteomes" id="UP001634393">
    <property type="component" value="Unassembled WGS sequence"/>
</dbReference>
<dbReference type="Pfam" id="PF07887">
    <property type="entry name" value="Calmodulin_bind"/>
    <property type="match status" value="1"/>
</dbReference>
<evidence type="ECO:0000313" key="12">
    <source>
        <dbReference type="Proteomes" id="UP001634393"/>
    </source>
</evidence>
<comment type="caution">
    <text evidence="11">The sequence shown here is derived from an EMBL/GenBank/DDBJ whole genome shotgun (WGS) entry which is preliminary data.</text>
</comment>
<name>A0ABD3S2C9_9LAMI</name>
<evidence type="ECO:0000256" key="3">
    <source>
        <dbReference type="ARBA" id="ARBA00023015"/>
    </source>
</evidence>
<feature type="domain" description="Calmodulin binding protein central" evidence="9">
    <location>
        <begin position="198"/>
        <end position="261"/>
    </location>
</feature>
<keyword evidence="4" id="KW-0238">DNA-binding</keyword>
<evidence type="ECO:0000256" key="2">
    <source>
        <dbReference type="ARBA" id="ARBA00007214"/>
    </source>
</evidence>
<reference evidence="11 12" key="1">
    <citation type="submission" date="2024-12" db="EMBL/GenBank/DDBJ databases">
        <title>The unique morphological basis and parallel evolutionary history of personate flowers in Penstemon.</title>
        <authorList>
            <person name="Depatie T.H."/>
            <person name="Wessinger C.A."/>
        </authorList>
    </citation>
    <scope>NUCLEOTIDE SEQUENCE [LARGE SCALE GENOMIC DNA]</scope>
    <source>
        <strain evidence="11">WTNN_2</strain>
        <tissue evidence="11">Leaf</tissue>
    </source>
</reference>
<accession>A0ABD3S2C9</accession>
<evidence type="ECO:0000256" key="7">
    <source>
        <dbReference type="ARBA" id="ARBA00023242"/>
    </source>
</evidence>
<evidence type="ECO:0000313" key="11">
    <source>
        <dbReference type="EMBL" id="KAL3818648.1"/>
    </source>
</evidence>
<dbReference type="InterPro" id="IPR046831">
    <property type="entry name" value="Calmodulin_bind_N"/>
</dbReference>
<evidence type="ECO:0000256" key="1">
    <source>
        <dbReference type="ARBA" id="ARBA00004123"/>
    </source>
</evidence>
<dbReference type="InterPro" id="IPR046830">
    <property type="entry name" value="Calmod_bind_M"/>
</dbReference>
<evidence type="ECO:0000259" key="8">
    <source>
        <dbReference type="Pfam" id="PF07887"/>
    </source>
</evidence>
<dbReference type="EMBL" id="JBJXBP010000007">
    <property type="protein sequence ID" value="KAL3818648.1"/>
    <property type="molecule type" value="Genomic_DNA"/>
</dbReference>
<dbReference type="GO" id="GO:0003677">
    <property type="term" value="F:DNA binding"/>
    <property type="evidence" value="ECO:0007669"/>
    <property type="project" value="UniProtKB-KW"/>
</dbReference>
<comment type="similarity">
    <text evidence="2">Belongs to the plant ACBP60 protein family.</text>
</comment>
<keyword evidence="3" id="KW-0805">Transcription regulation</keyword>
<gene>
    <name evidence="11" type="ORF">ACJIZ3_004553</name>
</gene>
<organism evidence="11 12">
    <name type="scientific">Penstemon smallii</name>
    <dbReference type="NCBI Taxonomy" id="265156"/>
    <lineage>
        <taxon>Eukaryota</taxon>
        <taxon>Viridiplantae</taxon>
        <taxon>Streptophyta</taxon>
        <taxon>Embryophyta</taxon>
        <taxon>Tracheophyta</taxon>
        <taxon>Spermatophyta</taxon>
        <taxon>Magnoliopsida</taxon>
        <taxon>eudicotyledons</taxon>
        <taxon>Gunneridae</taxon>
        <taxon>Pentapetalae</taxon>
        <taxon>asterids</taxon>
        <taxon>lamiids</taxon>
        <taxon>Lamiales</taxon>
        <taxon>Plantaginaceae</taxon>
        <taxon>Cheloneae</taxon>
        <taxon>Penstemon</taxon>
    </lineage>
</organism>
<evidence type="ECO:0000259" key="10">
    <source>
        <dbReference type="Pfam" id="PF20452"/>
    </source>
</evidence>
<dbReference type="PANTHER" id="PTHR31713:SF41">
    <property type="entry name" value="CALMODULIN-BINDING PROTEIN 60 A-LIKE"/>
    <property type="match status" value="1"/>
</dbReference>
<protein>
    <submittedName>
        <fullName evidence="11">Uncharacterized protein</fullName>
    </submittedName>
</protein>
<dbReference type="Pfam" id="PF20452">
    <property type="entry name" value="Calmod_bind_C"/>
    <property type="match status" value="1"/>
</dbReference>